<feature type="compositionally biased region" description="Basic and acidic residues" evidence="1">
    <location>
        <begin position="708"/>
        <end position="722"/>
    </location>
</feature>
<evidence type="ECO:0000313" key="4">
    <source>
        <dbReference type="Proteomes" id="UP000693970"/>
    </source>
</evidence>
<evidence type="ECO:0000256" key="1">
    <source>
        <dbReference type="SAM" id="MobiDB-lite"/>
    </source>
</evidence>
<feature type="compositionally biased region" description="Basic and acidic residues" evidence="1">
    <location>
        <begin position="791"/>
        <end position="809"/>
    </location>
</feature>
<feature type="compositionally biased region" description="Low complexity" evidence="1">
    <location>
        <begin position="474"/>
        <end position="487"/>
    </location>
</feature>
<feature type="region of interest" description="Disordered" evidence="1">
    <location>
        <begin position="466"/>
        <end position="540"/>
    </location>
</feature>
<feature type="compositionally biased region" description="Gly residues" evidence="1">
    <location>
        <begin position="986"/>
        <end position="1002"/>
    </location>
</feature>
<feature type="compositionally biased region" description="Polar residues" evidence="1">
    <location>
        <begin position="198"/>
        <end position="213"/>
    </location>
</feature>
<feature type="compositionally biased region" description="Low complexity" evidence="1">
    <location>
        <begin position="606"/>
        <end position="618"/>
    </location>
</feature>
<dbReference type="EMBL" id="JAGRRH010000006">
    <property type="protein sequence ID" value="KAG7369329.1"/>
    <property type="molecule type" value="Genomic_DNA"/>
</dbReference>
<feature type="compositionally biased region" description="Low complexity" evidence="1">
    <location>
        <begin position="237"/>
        <end position="257"/>
    </location>
</feature>
<feature type="region of interest" description="Disordered" evidence="1">
    <location>
        <begin position="25"/>
        <end position="327"/>
    </location>
</feature>
<proteinExistence type="predicted"/>
<protein>
    <submittedName>
        <fullName evidence="3">Uncharacterized protein</fullName>
    </submittedName>
</protein>
<dbReference type="Proteomes" id="UP000693970">
    <property type="component" value="Unassembled WGS sequence"/>
</dbReference>
<feature type="compositionally biased region" description="Low complexity" evidence="1">
    <location>
        <begin position="188"/>
        <end position="197"/>
    </location>
</feature>
<feature type="compositionally biased region" description="Low complexity" evidence="1">
    <location>
        <begin position="810"/>
        <end position="821"/>
    </location>
</feature>
<feature type="compositionally biased region" description="Low complexity" evidence="1">
    <location>
        <begin position="494"/>
        <end position="506"/>
    </location>
</feature>
<feature type="compositionally biased region" description="Polar residues" evidence="1">
    <location>
        <begin position="425"/>
        <end position="434"/>
    </location>
</feature>
<gene>
    <name evidence="2" type="ORF">IV203_011268</name>
    <name evidence="3" type="ORF">IV203_032072</name>
</gene>
<dbReference type="EMBL" id="JAGRRH010000069">
    <property type="protein sequence ID" value="KAG7337939.1"/>
    <property type="molecule type" value="Genomic_DNA"/>
</dbReference>
<feature type="compositionally biased region" description="Polar residues" evidence="1">
    <location>
        <begin position="514"/>
        <end position="524"/>
    </location>
</feature>
<name>A0A9K3Q5P5_9STRA</name>
<feature type="compositionally biased region" description="Basic and acidic residues" evidence="1">
    <location>
        <begin position="632"/>
        <end position="641"/>
    </location>
</feature>
<feature type="region of interest" description="Disordered" evidence="1">
    <location>
        <begin position="955"/>
        <end position="1052"/>
    </location>
</feature>
<feature type="compositionally biased region" description="Basic residues" evidence="1">
    <location>
        <begin position="723"/>
        <end position="736"/>
    </location>
</feature>
<feature type="compositionally biased region" description="Low complexity" evidence="1">
    <location>
        <begin position="955"/>
        <end position="964"/>
    </location>
</feature>
<feature type="compositionally biased region" description="Basic and acidic residues" evidence="1">
    <location>
        <begin position="106"/>
        <end position="122"/>
    </location>
</feature>
<accession>A0A9K3Q5P5</accession>
<feature type="compositionally biased region" description="Low complexity" evidence="1">
    <location>
        <begin position="214"/>
        <end position="229"/>
    </location>
</feature>
<feature type="region of interest" description="Disordered" evidence="1">
    <location>
        <begin position="340"/>
        <end position="452"/>
    </location>
</feature>
<keyword evidence="4" id="KW-1185">Reference proteome</keyword>
<feature type="compositionally biased region" description="Basic residues" evidence="1">
    <location>
        <begin position="392"/>
        <end position="404"/>
    </location>
</feature>
<feature type="compositionally biased region" description="Polar residues" evidence="1">
    <location>
        <begin position="269"/>
        <end position="302"/>
    </location>
</feature>
<feature type="compositionally biased region" description="Basic and acidic residues" evidence="1">
    <location>
        <begin position="650"/>
        <end position="664"/>
    </location>
</feature>
<feature type="region of interest" description="Disordered" evidence="1">
    <location>
        <begin position="590"/>
        <end position="877"/>
    </location>
</feature>
<feature type="compositionally biased region" description="Polar residues" evidence="1">
    <location>
        <begin position="693"/>
        <end position="707"/>
    </location>
</feature>
<evidence type="ECO:0000313" key="2">
    <source>
        <dbReference type="EMBL" id="KAG7337939.1"/>
    </source>
</evidence>
<feature type="compositionally biased region" description="Polar residues" evidence="1">
    <location>
        <begin position="665"/>
        <end position="680"/>
    </location>
</feature>
<feature type="compositionally biased region" description="Polar residues" evidence="1">
    <location>
        <begin position="309"/>
        <end position="320"/>
    </location>
</feature>
<reference evidence="3" key="2">
    <citation type="submission" date="2021-04" db="EMBL/GenBank/DDBJ databases">
        <authorList>
            <person name="Podell S."/>
        </authorList>
    </citation>
    <scope>NUCLEOTIDE SEQUENCE</scope>
    <source>
        <strain evidence="3">Hildebrandi</strain>
    </source>
</reference>
<feature type="compositionally biased region" description="Polar residues" evidence="1">
    <location>
        <begin position="739"/>
        <end position="765"/>
    </location>
</feature>
<reference evidence="3" key="1">
    <citation type="journal article" date="2021" name="Sci. Rep.">
        <title>Diploid genomic architecture of Nitzschia inconspicua, an elite biomass production diatom.</title>
        <authorList>
            <person name="Oliver A."/>
            <person name="Podell S."/>
            <person name="Pinowska A."/>
            <person name="Traller J.C."/>
            <person name="Smith S.R."/>
            <person name="McClure R."/>
            <person name="Beliaev A."/>
            <person name="Bohutskyi P."/>
            <person name="Hill E.A."/>
            <person name="Rabines A."/>
            <person name="Zheng H."/>
            <person name="Allen L.Z."/>
            <person name="Kuo A."/>
            <person name="Grigoriev I.V."/>
            <person name="Allen A.E."/>
            <person name="Hazlebeck D."/>
            <person name="Allen E.E."/>
        </authorList>
    </citation>
    <scope>NUCLEOTIDE SEQUENCE</scope>
    <source>
        <strain evidence="3">Hildebrandi</strain>
    </source>
</reference>
<sequence length="1052" mass="115939">MSAQHTPMKDGSGLKTWRVAAAPIKSFSNYLGKKRSRVRGASVNNPDDDPAVGGSAGAGVTHATPKHLQHQKLFGDDSDNDDDEEHLVTAMHHGQDDDHDETDSVNEDHLQNETECKPDASEMKSSSRNPHHRHPERKKTPSRSGSGMRNAMRQFLTNTNKRFGKRQEKESSNNNNVSEDMETSLVGSTTSATTTASNSDPPKSSTVVNQPEHSSFSSCTKTTSTSAPSLHASPAQSSKGNSPLPSSSSILAQNSSLPKEDDAAKIIPSQDNNSLHSMTVQQLMMEPSTHSRSGSTRSYTNKSTRRFESSNITVKMSNQKGPDDDASVSEYLQFQLNAEMGSSKAQDPSTRPVAVSPHEQQHQQPQEDVPPAPKQTASIRLTGSPHYDTKVSIRRRPSMARTHKASSTLENDESSFVRPMKHRSFQNGRSLSQNVEDEDASDPPIQSLERIKQRSTRKLFTFVDNNDDAVSSNGLGRKSSTSRSSRTLLDRKLSTTGSRSSRTLHTYTGEGSDPVTSPMKSLSSPFPRRVKSLKDKSSIQIDPIISPRQPKQQQVTRRIHSVESALSSSRVRSDRLYRCKRTPSDVDVMAYHKTPSKEGVGNENRSMLPTSTTSSMLSQIKAPELSQEGEESSPRHTEETLRSGSKSSRTCHEASNKKKVRQDSFRSTVSRYKNSDSPSASLFAKERNHPEETSSPTPEMSTLSPTVNDKDSSVRHNVDSREKYHHHHRSRYHHRKEATTSPSPGTTKTLRQRSKSQVEMVSSSVGDRVVSTEVSEEMDGLGNGSHRNRSHSSERNDRPVVSSEKRALSLDRSLSSRGQSLPRGAIHTPKTTSTSTTTAAMQKEEKEEEEEQRHRHHRRRRPASPVQRNHIRKKVHQVRSEDVWLTRTPTPAPTKSLTVADLRKMSYSDGRIREKYVPGRRTFDDGSCSSISGGCCDRTPKSLEAPFLDDTITTTTTTTTTMTTPSNTSRLRRGTRSGHSSTAAAGIGGIGDSTSGGTGAGRGRNKREDHRGNRRSSSSPTRINGGASISGRRSDRSRSRSKGATVENQQYQ</sequence>
<comment type="caution">
    <text evidence="3">The sequence shown here is derived from an EMBL/GenBank/DDBJ whole genome shotgun (WGS) entry which is preliminary data.</text>
</comment>
<dbReference type="AlphaFoldDB" id="A0A9K3Q5P5"/>
<feature type="compositionally biased region" description="Acidic residues" evidence="1">
    <location>
        <begin position="76"/>
        <end position="85"/>
    </location>
</feature>
<feature type="compositionally biased region" description="Basic residues" evidence="1">
    <location>
        <begin position="129"/>
        <end position="141"/>
    </location>
</feature>
<evidence type="ECO:0000313" key="3">
    <source>
        <dbReference type="EMBL" id="KAG7369329.1"/>
    </source>
</evidence>
<organism evidence="3 4">
    <name type="scientific">Nitzschia inconspicua</name>
    <dbReference type="NCBI Taxonomy" id="303405"/>
    <lineage>
        <taxon>Eukaryota</taxon>
        <taxon>Sar</taxon>
        <taxon>Stramenopiles</taxon>
        <taxon>Ochrophyta</taxon>
        <taxon>Bacillariophyta</taxon>
        <taxon>Bacillariophyceae</taxon>
        <taxon>Bacillariophycidae</taxon>
        <taxon>Bacillariales</taxon>
        <taxon>Bacillariaceae</taxon>
        <taxon>Nitzschia</taxon>
    </lineage>
</organism>